<keyword evidence="11" id="KW-0496">Mitochondrion</keyword>
<dbReference type="InterPro" id="IPR039800">
    <property type="entry name" value="MICU1/2/3"/>
</dbReference>
<dbReference type="InterPro" id="IPR011992">
    <property type="entry name" value="EF-hand-dom_pair"/>
</dbReference>
<dbReference type="SMART" id="SM00054">
    <property type="entry name" value="EFh"/>
    <property type="match status" value="3"/>
</dbReference>
<protein>
    <recommendedName>
        <fullName evidence="15">EF-hand domain-containing protein</fullName>
    </recommendedName>
</protein>
<evidence type="ECO:0000256" key="1">
    <source>
        <dbReference type="ARBA" id="ARBA00004273"/>
    </source>
</evidence>
<keyword evidence="12" id="KW-0472">Membrane</keyword>
<reference evidence="17" key="2">
    <citation type="submission" date="2018-02" db="UniProtKB">
        <authorList>
            <consortium name="EnsemblPlants"/>
        </authorList>
    </citation>
    <scope>IDENTIFICATION</scope>
    <source>
        <strain evidence="17">Williams 82</strain>
    </source>
</reference>
<reference evidence="16 17" key="1">
    <citation type="journal article" date="2010" name="Nature">
        <title>Genome sequence of the palaeopolyploid soybean.</title>
        <authorList>
            <person name="Schmutz J."/>
            <person name="Cannon S.B."/>
            <person name="Schlueter J."/>
            <person name="Ma J."/>
            <person name="Mitros T."/>
            <person name="Nelson W."/>
            <person name="Hyten D.L."/>
            <person name="Song Q."/>
            <person name="Thelen J.J."/>
            <person name="Cheng J."/>
            <person name="Xu D."/>
            <person name="Hellsten U."/>
            <person name="May G.D."/>
            <person name="Yu Y."/>
            <person name="Sakurai T."/>
            <person name="Umezawa T."/>
            <person name="Bhattacharyya M.K."/>
            <person name="Sandhu D."/>
            <person name="Valliyodan B."/>
            <person name="Lindquist E."/>
            <person name="Peto M."/>
            <person name="Grant D."/>
            <person name="Shu S."/>
            <person name="Goodstein D."/>
            <person name="Barry K."/>
            <person name="Futrell-Griggs M."/>
            <person name="Abernathy B."/>
            <person name="Du J."/>
            <person name="Tian Z."/>
            <person name="Zhu L."/>
            <person name="Gill N."/>
            <person name="Joshi T."/>
            <person name="Libault M."/>
            <person name="Sethuraman A."/>
            <person name="Zhang X.-C."/>
            <person name="Shinozaki K."/>
            <person name="Nguyen H.T."/>
            <person name="Wing R.A."/>
            <person name="Cregan P."/>
            <person name="Specht J."/>
            <person name="Grimwood J."/>
            <person name="Rokhsar D."/>
            <person name="Stacey G."/>
            <person name="Shoemaker R.C."/>
            <person name="Jackson S.A."/>
        </authorList>
    </citation>
    <scope>NUCLEOTIDE SEQUENCE [LARGE SCALE GENOMIC DNA]</scope>
    <source>
        <strain evidence="17">cv. Williams 82</strain>
        <tissue evidence="16">Callus</tissue>
    </source>
</reference>
<dbReference type="SUPFAM" id="SSF47473">
    <property type="entry name" value="EF-hand"/>
    <property type="match status" value="1"/>
</dbReference>
<evidence type="ECO:0000256" key="12">
    <source>
        <dbReference type="ARBA" id="ARBA00023136"/>
    </source>
</evidence>
<dbReference type="GO" id="GO:0006851">
    <property type="term" value="P:mitochondrial calcium ion transmembrane transport"/>
    <property type="evidence" value="ECO:0007669"/>
    <property type="project" value="InterPro"/>
</dbReference>
<dbReference type="Pfam" id="PF13202">
    <property type="entry name" value="EF-hand_5"/>
    <property type="match status" value="1"/>
</dbReference>
<evidence type="ECO:0000256" key="2">
    <source>
        <dbReference type="ARBA" id="ARBA00004569"/>
    </source>
</evidence>
<dbReference type="Proteomes" id="UP000008827">
    <property type="component" value="Chromosome 13"/>
</dbReference>
<dbReference type="Pfam" id="PF13833">
    <property type="entry name" value="EF-hand_8"/>
    <property type="match status" value="1"/>
</dbReference>
<evidence type="ECO:0000256" key="6">
    <source>
        <dbReference type="ARBA" id="ARBA00022737"/>
    </source>
</evidence>
<dbReference type="EMBL" id="CM000846">
    <property type="protein sequence ID" value="KRH20225.1"/>
    <property type="molecule type" value="Genomic_DNA"/>
</dbReference>
<dbReference type="Gene3D" id="1.10.238.10">
    <property type="entry name" value="EF-hand"/>
    <property type="match status" value="2"/>
</dbReference>
<evidence type="ECO:0000256" key="13">
    <source>
        <dbReference type="ARBA" id="ARBA00038333"/>
    </source>
</evidence>
<dbReference type="PROSITE" id="PS50222">
    <property type="entry name" value="EF_HAND_2"/>
    <property type="match status" value="1"/>
</dbReference>
<evidence type="ECO:0000256" key="7">
    <source>
        <dbReference type="ARBA" id="ARBA00022792"/>
    </source>
</evidence>
<sequence>MNSTFTMFSWGRRFQLSLRHSIRPFGSQSQGSTSSSSSSSFSSFGGSRHGDNRVRDFEAFLRSITSGVVVVSSTLGYWYWSSLSSPGANSLQSFADGYANEEDQFQQNDENKPKFLFNDGYRRRVFFNYEKRIRLQSPPEKVFEYFASVRSPSGEIFMTPADLMRAIVPVFPPSESNRVREGFLRGEQVPGELQCEPSQFFMLFDTNNDGLISFAEEIDIQEFKKVMALMRSQNRQGANHRNGRRLGVTASIENGGLVEYFFGKDGNTCLQHERFVQFLRQLHDEILRLEFSHYDYNKKGTISARDFALSLVASADINHINKLLDRVEELNSDQNLRHIRITFKEFQDFAELRKKLKSFSLAIFSYGKVNGVLTKSDFQRAASQVCGVCITDEVVDIIFHVFDANRDGSLSAAEFVRVVQRRESNNSSRHDSFGGLTSCWLNCVKNCSSAQFNFDGIRS</sequence>
<dbReference type="GO" id="GO:0005509">
    <property type="term" value="F:calcium ion binding"/>
    <property type="evidence" value="ECO:0007669"/>
    <property type="project" value="InterPro"/>
</dbReference>
<keyword evidence="18" id="KW-1185">Reference proteome</keyword>
<evidence type="ECO:0000259" key="15">
    <source>
        <dbReference type="PROSITE" id="PS50222"/>
    </source>
</evidence>
<keyword evidence="5" id="KW-0479">Metal-binding</keyword>
<keyword evidence="8" id="KW-0106">Calcium</keyword>
<evidence type="ECO:0000256" key="3">
    <source>
        <dbReference type="ARBA" id="ARBA00022448"/>
    </source>
</evidence>
<keyword evidence="10" id="KW-0406">Ion transport</keyword>
<dbReference type="ExpressionAtlas" id="K7M069">
    <property type="expression patterns" value="baseline"/>
</dbReference>
<evidence type="ECO:0000313" key="16">
    <source>
        <dbReference type="EMBL" id="KRH20225.1"/>
    </source>
</evidence>
<feature type="compositionally biased region" description="Low complexity" evidence="14">
    <location>
        <begin position="25"/>
        <end position="46"/>
    </location>
</feature>
<name>K7M069_SOYBN</name>
<evidence type="ECO:0000256" key="9">
    <source>
        <dbReference type="ARBA" id="ARBA00022946"/>
    </source>
</evidence>
<keyword evidence="3" id="KW-0813">Transport</keyword>
<evidence type="ECO:0000313" key="18">
    <source>
        <dbReference type="Proteomes" id="UP000008827"/>
    </source>
</evidence>
<dbReference type="CDD" id="cd15900">
    <property type="entry name" value="EFh_MICU"/>
    <property type="match status" value="1"/>
</dbReference>
<evidence type="ECO:0000256" key="8">
    <source>
        <dbReference type="ARBA" id="ARBA00022837"/>
    </source>
</evidence>
<proteinExistence type="inferred from homology"/>
<dbReference type="OrthoDB" id="186625at2759"/>
<accession>K7M069</accession>
<evidence type="ECO:0000256" key="14">
    <source>
        <dbReference type="SAM" id="MobiDB-lite"/>
    </source>
</evidence>
<dbReference type="GO" id="GO:0005743">
    <property type="term" value="C:mitochondrial inner membrane"/>
    <property type="evidence" value="ECO:0007669"/>
    <property type="project" value="UniProtKB-SubCell"/>
</dbReference>
<dbReference type="RefSeq" id="XP_006594263.1">
    <property type="nucleotide sequence ID" value="XM_006594200.4"/>
</dbReference>
<dbReference type="PANTHER" id="PTHR12294">
    <property type="entry name" value="EF HAND DOMAIN FAMILY A1,A2-RELATED"/>
    <property type="match status" value="1"/>
</dbReference>
<dbReference type="GO" id="GO:0005758">
    <property type="term" value="C:mitochondrial intermembrane space"/>
    <property type="evidence" value="ECO:0007669"/>
    <property type="project" value="UniProtKB-SubCell"/>
</dbReference>
<gene>
    <name evidence="17" type="primary">LOC100808456</name>
    <name evidence="16" type="ORF">GLYMA_13G163900</name>
</gene>
<feature type="region of interest" description="Disordered" evidence="14">
    <location>
        <begin position="25"/>
        <end position="49"/>
    </location>
</feature>
<evidence type="ECO:0000313" key="17">
    <source>
        <dbReference type="EnsemblPlants" id="KRH20225"/>
    </source>
</evidence>
<comment type="similarity">
    <text evidence="13">Belongs to the MICU1 family. MICU1 subfamily.</text>
</comment>
<reference evidence="16" key="3">
    <citation type="submission" date="2018-07" db="EMBL/GenBank/DDBJ databases">
        <title>WGS assembly of Glycine max.</title>
        <authorList>
            <person name="Schmutz J."/>
            <person name="Cannon S."/>
            <person name="Schlueter J."/>
            <person name="Ma J."/>
            <person name="Mitros T."/>
            <person name="Nelson W."/>
            <person name="Hyten D."/>
            <person name="Song Q."/>
            <person name="Thelen J."/>
            <person name="Cheng J."/>
            <person name="Xu D."/>
            <person name="Hellsten U."/>
            <person name="May G."/>
            <person name="Yu Y."/>
            <person name="Sakurai T."/>
            <person name="Umezawa T."/>
            <person name="Bhattacharyya M."/>
            <person name="Sandhu D."/>
            <person name="Valliyodan B."/>
            <person name="Lindquist E."/>
            <person name="Peto M."/>
            <person name="Grant D."/>
            <person name="Shu S."/>
            <person name="Goodstein D."/>
            <person name="Barry K."/>
            <person name="Futrell-Griggs M."/>
            <person name="Abernathy B."/>
            <person name="Du J."/>
            <person name="Tian Z."/>
            <person name="Zhu L."/>
            <person name="Gill N."/>
            <person name="Joshi T."/>
            <person name="Libault M."/>
            <person name="Sethuraman A."/>
            <person name="Zhang X."/>
            <person name="Shinozaki K."/>
            <person name="Nguyen H."/>
            <person name="Wing R."/>
            <person name="Cregan P."/>
            <person name="Specht J."/>
            <person name="Grimwood J."/>
            <person name="Rokhsar D."/>
            <person name="Stacey G."/>
            <person name="Shoemaker R."/>
            <person name="Jackson S."/>
        </authorList>
    </citation>
    <scope>NUCLEOTIDE SEQUENCE</scope>
    <source>
        <tissue evidence="16">Callus</tissue>
    </source>
</reference>
<evidence type="ECO:0000256" key="5">
    <source>
        <dbReference type="ARBA" id="ARBA00022723"/>
    </source>
</evidence>
<organism evidence="17">
    <name type="scientific">Glycine max</name>
    <name type="common">Soybean</name>
    <name type="synonym">Glycine hispida</name>
    <dbReference type="NCBI Taxonomy" id="3847"/>
    <lineage>
        <taxon>Eukaryota</taxon>
        <taxon>Viridiplantae</taxon>
        <taxon>Streptophyta</taxon>
        <taxon>Embryophyta</taxon>
        <taxon>Tracheophyta</taxon>
        <taxon>Spermatophyta</taxon>
        <taxon>Magnoliopsida</taxon>
        <taxon>eudicotyledons</taxon>
        <taxon>Gunneridae</taxon>
        <taxon>Pentapetalae</taxon>
        <taxon>rosids</taxon>
        <taxon>fabids</taxon>
        <taxon>Fabales</taxon>
        <taxon>Fabaceae</taxon>
        <taxon>Papilionoideae</taxon>
        <taxon>50 kb inversion clade</taxon>
        <taxon>NPAAA clade</taxon>
        <taxon>indigoferoid/millettioid clade</taxon>
        <taxon>Phaseoleae</taxon>
        <taxon>Glycine</taxon>
        <taxon>Glycine subgen. Soja</taxon>
    </lineage>
</organism>
<dbReference type="EnsemblPlants" id="KRH20225">
    <property type="protein sequence ID" value="KRH20225"/>
    <property type="gene ID" value="GLYMA_13G163900"/>
</dbReference>
<keyword evidence="7" id="KW-0999">Mitochondrion inner membrane</keyword>
<dbReference type="GeneID" id="100808456"/>
<feature type="domain" description="EF-hand" evidence="15">
    <location>
        <begin position="390"/>
        <end position="425"/>
    </location>
</feature>
<comment type="subcellular location">
    <subcellularLocation>
        <location evidence="1">Mitochondrion inner membrane</location>
    </subcellularLocation>
    <subcellularLocation>
        <location evidence="2">Mitochondrion intermembrane space</location>
    </subcellularLocation>
</comment>
<dbReference type="InterPro" id="IPR018247">
    <property type="entry name" value="EF_Hand_1_Ca_BS"/>
</dbReference>
<dbReference type="PROSITE" id="PS00018">
    <property type="entry name" value="EF_HAND_1"/>
    <property type="match status" value="1"/>
</dbReference>
<evidence type="ECO:0000256" key="11">
    <source>
        <dbReference type="ARBA" id="ARBA00023128"/>
    </source>
</evidence>
<keyword evidence="6" id="KW-0677">Repeat</keyword>
<dbReference type="Gramene" id="KRH20225">
    <property type="protein sequence ID" value="KRH20225"/>
    <property type="gene ID" value="GLYMA_13G163900"/>
</dbReference>
<evidence type="ECO:0000256" key="4">
    <source>
        <dbReference type="ARBA" id="ARBA00022568"/>
    </source>
</evidence>
<keyword evidence="4" id="KW-0109">Calcium transport</keyword>
<keyword evidence="9" id="KW-0809">Transit peptide</keyword>
<dbReference type="PANTHER" id="PTHR12294:SF1">
    <property type="entry name" value="CALCIUM UPTAKE PROTEIN 1, MITOCHONDRIAL"/>
    <property type="match status" value="1"/>
</dbReference>
<evidence type="ECO:0000256" key="10">
    <source>
        <dbReference type="ARBA" id="ARBA00023065"/>
    </source>
</evidence>
<dbReference type="AlphaFoldDB" id="K7M069"/>
<dbReference type="InterPro" id="IPR002048">
    <property type="entry name" value="EF_hand_dom"/>
</dbReference>